<dbReference type="InterPro" id="IPR006311">
    <property type="entry name" value="TAT_signal"/>
</dbReference>
<keyword evidence="4" id="KW-1185">Reference proteome</keyword>
<feature type="chain" id="PRO_5039348578" description="Histidine phosphatase family protein" evidence="2">
    <location>
        <begin position="21"/>
        <end position="215"/>
    </location>
</feature>
<dbReference type="InterPro" id="IPR029033">
    <property type="entry name" value="His_PPase_superfam"/>
</dbReference>
<dbReference type="SUPFAM" id="SSF53254">
    <property type="entry name" value="Phosphoglycerate mutase-like"/>
    <property type="match status" value="1"/>
</dbReference>
<gene>
    <name evidence="3" type="ORF">FHX73_11751</name>
</gene>
<name>A0A561UC84_9ACTN</name>
<evidence type="ECO:0000256" key="2">
    <source>
        <dbReference type="SAM" id="SignalP"/>
    </source>
</evidence>
<dbReference type="CDD" id="cd07040">
    <property type="entry name" value="HP"/>
    <property type="match status" value="1"/>
</dbReference>
<dbReference type="RefSeq" id="WP_246213333.1">
    <property type="nucleotide sequence ID" value="NZ_BAAAMZ010000034.1"/>
</dbReference>
<dbReference type="PROSITE" id="PS51318">
    <property type="entry name" value="TAT"/>
    <property type="match status" value="1"/>
</dbReference>
<evidence type="ECO:0000256" key="1">
    <source>
        <dbReference type="SAM" id="MobiDB-lite"/>
    </source>
</evidence>
<keyword evidence="2" id="KW-0732">Signal</keyword>
<protein>
    <recommendedName>
        <fullName evidence="5">Histidine phosphatase family protein</fullName>
    </recommendedName>
</protein>
<dbReference type="EMBL" id="VIWT01000001">
    <property type="protein sequence ID" value="TWF96977.1"/>
    <property type="molecule type" value="Genomic_DNA"/>
</dbReference>
<evidence type="ECO:0000313" key="3">
    <source>
        <dbReference type="EMBL" id="TWF96977.1"/>
    </source>
</evidence>
<dbReference type="Gene3D" id="3.40.50.1240">
    <property type="entry name" value="Phosphoglycerate mutase-like"/>
    <property type="match status" value="1"/>
</dbReference>
<feature type="signal peptide" evidence="2">
    <location>
        <begin position="1"/>
        <end position="20"/>
    </location>
</feature>
<accession>A0A561UC84</accession>
<feature type="region of interest" description="Disordered" evidence="1">
    <location>
        <begin position="55"/>
        <end position="75"/>
    </location>
</feature>
<organism evidence="3 4">
    <name type="scientific">Kitasatospora viridis</name>
    <dbReference type="NCBI Taxonomy" id="281105"/>
    <lineage>
        <taxon>Bacteria</taxon>
        <taxon>Bacillati</taxon>
        <taxon>Actinomycetota</taxon>
        <taxon>Actinomycetes</taxon>
        <taxon>Kitasatosporales</taxon>
        <taxon>Streptomycetaceae</taxon>
        <taxon>Kitasatospora</taxon>
    </lineage>
</organism>
<sequence length="215" mass="22432">MNQSRRRVLLGLAAAPLLLAGCGSTSKKKHGADAASAAAPGADVTVMIIRHGEKPADGAAGHDETGHPDKSSLTDRGWQRADALPHLFTPQPATGLRTPAKVYAATDTGPHAGAHRMRETVTPLAQQLGLTLDLTYAESQEAALAGAAAAQPGPVLICWEHTRIPAIVKALALAPDAGAPSAWPGDRFDLVWVFTRTAGVWSFQQVNQHLLPGDA</sequence>
<dbReference type="Proteomes" id="UP000317940">
    <property type="component" value="Unassembled WGS sequence"/>
</dbReference>
<dbReference type="AlphaFoldDB" id="A0A561UC84"/>
<proteinExistence type="predicted"/>
<comment type="caution">
    <text evidence="3">The sequence shown here is derived from an EMBL/GenBank/DDBJ whole genome shotgun (WGS) entry which is preliminary data.</text>
</comment>
<evidence type="ECO:0008006" key="5">
    <source>
        <dbReference type="Google" id="ProtNLM"/>
    </source>
</evidence>
<evidence type="ECO:0000313" key="4">
    <source>
        <dbReference type="Proteomes" id="UP000317940"/>
    </source>
</evidence>
<dbReference type="PROSITE" id="PS51257">
    <property type="entry name" value="PROKAR_LIPOPROTEIN"/>
    <property type="match status" value="1"/>
</dbReference>
<reference evidence="3 4" key="1">
    <citation type="submission" date="2019-06" db="EMBL/GenBank/DDBJ databases">
        <title>Sequencing the genomes of 1000 actinobacteria strains.</title>
        <authorList>
            <person name="Klenk H.-P."/>
        </authorList>
    </citation>
    <scope>NUCLEOTIDE SEQUENCE [LARGE SCALE GENOMIC DNA]</scope>
    <source>
        <strain evidence="3 4">DSM 44826</strain>
    </source>
</reference>